<evidence type="ECO:0000256" key="7">
    <source>
        <dbReference type="RuleBase" id="RU003355"/>
    </source>
</evidence>
<comment type="caution">
    <text evidence="10">The sequence shown here is derived from an EMBL/GenBank/DDBJ whole genome shotgun (WGS) entry which is preliminary data.</text>
</comment>
<evidence type="ECO:0000256" key="6">
    <source>
        <dbReference type="PROSITE-ProRule" id="PRU01240"/>
    </source>
</evidence>
<evidence type="ECO:0000256" key="4">
    <source>
        <dbReference type="ARBA" id="ARBA00022825"/>
    </source>
</evidence>
<keyword evidence="8" id="KW-0732">Signal</keyword>
<feature type="active site" description="Charge relay system" evidence="5 6">
    <location>
        <position position="445"/>
    </location>
</feature>
<dbReference type="GO" id="GO:0006508">
    <property type="term" value="P:proteolysis"/>
    <property type="evidence" value="ECO:0007669"/>
    <property type="project" value="UniProtKB-KW"/>
</dbReference>
<dbReference type="SUPFAM" id="SSF52743">
    <property type="entry name" value="Subtilisin-like"/>
    <property type="match status" value="1"/>
</dbReference>
<proteinExistence type="inferred from homology"/>
<dbReference type="InterPro" id="IPR023828">
    <property type="entry name" value="Peptidase_S8_Ser-AS"/>
</dbReference>
<keyword evidence="3 6" id="KW-0378">Hydrolase</keyword>
<evidence type="ECO:0000313" key="11">
    <source>
        <dbReference type="Proteomes" id="UP000305238"/>
    </source>
</evidence>
<dbReference type="InterPro" id="IPR036852">
    <property type="entry name" value="Peptidase_S8/S53_dom_sf"/>
</dbReference>
<dbReference type="InterPro" id="IPR023827">
    <property type="entry name" value="Peptidase_S8_Asp-AS"/>
</dbReference>
<dbReference type="Pfam" id="PF00082">
    <property type="entry name" value="Peptidase_S8"/>
    <property type="match status" value="1"/>
</dbReference>
<evidence type="ECO:0000256" key="3">
    <source>
        <dbReference type="ARBA" id="ARBA00022801"/>
    </source>
</evidence>
<dbReference type="PROSITE" id="PS51892">
    <property type="entry name" value="SUBTILASE"/>
    <property type="match status" value="1"/>
</dbReference>
<organism evidence="10 11">
    <name type="scientific">Actinomadura geliboluensis</name>
    <dbReference type="NCBI Taxonomy" id="882440"/>
    <lineage>
        <taxon>Bacteria</taxon>
        <taxon>Bacillati</taxon>
        <taxon>Actinomycetota</taxon>
        <taxon>Actinomycetes</taxon>
        <taxon>Streptosporangiales</taxon>
        <taxon>Thermomonosporaceae</taxon>
        <taxon>Actinomadura</taxon>
    </lineage>
</organism>
<dbReference type="InterPro" id="IPR050131">
    <property type="entry name" value="Peptidase_S8_subtilisin-like"/>
</dbReference>
<dbReference type="PROSITE" id="PS00138">
    <property type="entry name" value="SUBTILASE_SER"/>
    <property type="match status" value="1"/>
</dbReference>
<sequence>MTHRRRSRALLGLLLAAGALAAVPSPAQAAPPPAGGLDPGRAWKVTLLTGDAVSVRTLKGKPPLVSVTPAPGREKRSFRKEIRPDGHVVVTPVDVAGLVGRVLDPELFDVTALIAQGYDDARSKDLPLIVQREKGARSLSALGGTLGEGRDLPSIGAVAVRQPKDGASGLGKSLAAMRGPSLKATGGIRHIWLDGKVKVSFAPTAAAPETHRIDRNLRQVGAPAAWHAGYTGKGAKVAVLDTGIDAGHPDLKGRVAEAENFSESPDTVDRFGHGTHVASTIAGTGAASAGERKGVAPDADLLIGKVLDDDGYGTDSGVIAGMQWAAPRADIVNMSLGGAPTDGDDPVSLALTNLTAEHGALFVVAAGNDGTFASVGSPGTAEAALTVGAVDARDRLAEFSSRGPVGVTAKPEIVAPGVDIEAARAAGTAEGTPTGAHYTRMSGTSMATPHVAGAAALLAAKHPDWTPARIKAALVGTADPATGGDVYQLGAGRLDIGEAVRSPVLAAQGIAGLGTSKFPAHPRLSTELGWTSNTGRPVDLRLSVTVTDRKGRTADGVATVPAGVSVPAGGTAKVPLTVDASRVGDRPGLYTAVVTAKGGGAVLETPVTFYVEPPAHTFTVKATPLPDTDPANFSASATVVNLDDHSLYSEWVDASAGEAKLRVPAGRYAVLGNVDDFSDWRSALVGDPEVVVDRDVSVTLDGAAAVKVGASVEGVETTTVMAAADMVQDAGDGLWYYSVFAFDPANAPVYVQPMEGVTKGTFKAATQHRLSAPGAVYDIVHPLGNGIPADPAHTVTAAELKRMARVEQKFAAFDGDTGAPMSEKRYGISAEGLLNFEASGPVEPGTSRTDYVSAGSGMLWGDLGFIRFGEEDWVDQGAFTEMKPGEQVAHRWGRQPLRPGPYSGTGVTPSFCARYPTARTGQNMRISLVDLQVRPDGFDCLMHEVKGHLELFAGDKKLGEKDGPFGDFTVPSGAADYRLTYENDASAVLPVSTRTSTSWTFRSRATRGNESANLALLLVDYDLNLDMRNQPAGEPAVLTVARQAGSGEAKVTGLRFWTSVDDGKTWQGADVTDLGGGRYSAPLPAPVKGQAVSLRVSAKDAGGSGIDQSIIRAYRVR</sequence>
<dbReference type="PRINTS" id="PR00723">
    <property type="entry name" value="SUBTILISIN"/>
</dbReference>
<keyword evidence="2 6" id="KW-0645">Protease</keyword>
<accession>A0A5S4GZP3</accession>
<evidence type="ECO:0000259" key="9">
    <source>
        <dbReference type="Pfam" id="PF00082"/>
    </source>
</evidence>
<feature type="active site" description="Charge relay system" evidence="5 6">
    <location>
        <position position="241"/>
    </location>
</feature>
<feature type="chain" id="PRO_5024424021" description="Peptidase S8/S53 domain-containing protein" evidence="8">
    <location>
        <begin position="30"/>
        <end position="1117"/>
    </location>
</feature>
<dbReference type="PROSITE" id="PS00136">
    <property type="entry name" value="SUBTILASE_ASP"/>
    <property type="match status" value="1"/>
</dbReference>
<feature type="active site" description="Charge relay system" evidence="5 6">
    <location>
        <position position="273"/>
    </location>
</feature>
<dbReference type="OrthoDB" id="614750at2"/>
<keyword evidence="4 6" id="KW-0720">Serine protease</keyword>
<dbReference type="InterPro" id="IPR022398">
    <property type="entry name" value="Peptidase_S8_His-AS"/>
</dbReference>
<evidence type="ECO:0000256" key="8">
    <source>
        <dbReference type="SAM" id="SignalP"/>
    </source>
</evidence>
<reference evidence="10 11" key="1">
    <citation type="submission" date="2019-05" db="EMBL/GenBank/DDBJ databases">
        <title>Draft genome sequence of Actinomadura geliboluensis A8036.</title>
        <authorList>
            <person name="Saricaoglu S."/>
            <person name="Isik K."/>
        </authorList>
    </citation>
    <scope>NUCLEOTIDE SEQUENCE [LARGE SCALE GENOMIC DNA]</scope>
    <source>
        <strain evidence="10 11">A8036</strain>
    </source>
</reference>
<feature type="domain" description="Peptidase S8/S53" evidence="9">
    <location>
        <begin position="232"/>
        <end position="490"/>
    </location>
</feature>
<keyword evidence="11" id="KW-1185">Reference proteome</keyword>
<dbReference type="GO" id="GO:0004252">
    <property type="term" value="F:serine-type endopeptidase activity"/>
    <property type="evidence" value="ECO:0007669"/>
    <property type="project" value="UniProtKB-UniRule"/>
</dbReference>
<dbReference type="RefSeq" id="WP_138637342.1">
    <property type="nucleotide sequence ID" value="NZ_VCKZ01000105.1"/>
</dbReference>
<protein>
    <recommendedName>
        <fullName evidence="9">Peptidase S8/S53 domain-containing protein</fullName>
    </recommendedName>
</protein>
<name>A0A5S4GZP3_9ACTN</name>
<dbReference type="InterPro" id="IPR000209">
    <property type="entry name" value="Peptidase_S8/S53_dom"/>
</dbReference>
<dbReference type="Proteomes" id="UP000305238">
    <property type="component" value="Unassembled WGS sequence"/>
</dbReference>
<dbReference type="AlphaFoldDB" id="A0A5S4GZP3"/>
<dbReference type="InterPro" id="IPR015500">
    <property type="entry name" value="Peptidase_S8_subtilisin-rel"/>
</dbReference>
<dbReference type="PANTHER" id="PTHR43806:SF65">
    <property type="entry name" value="SERINE PROTEASE APRX"/>
    <property type="match status" value="1"/>
</dbReference>
<comment type="similarity">
    <text evidence="1 6 7">Belongs to the peptidase S8 family.</text>
</comment>
<gene>
    <name evidence="10" type="ORF">ETD96_16450</name>
</gene>
<dbReference type="PROSITE" id="PS00137">
    <property type="entry name" value="SUBTILASE_HIS"/>
    <property type="match status" value="1"/>
</dbReference>
<evidence type="ECO:0000256" key="1">
    <source>
        <dbReference type="ARBA" id="ARBA00011073"/>
    </source>
</evidence>
<feature type="signal peptide" evidence="8">
    <location>
        <begin position="1"/>
        <end position="29"/>
    </location>
</feature>
<evidence type="ECO:0000313" key="10">
    <source>
        <dbReference type="EMBL" id="TMR38376.1"/>
    </source>
</evidence>
<evidence type="ECO:0000256" key="2">
    <source>
        <dbReference type="ARBA" id="ARBA00022670"/>
    </source>
</evidence>
<dbReference type="EMBL" id="VCKZ01000105">
    <property type="protein sequence ID" value="TMR38376.1"/>
    <property type="molecule type" value="Genomic_DNA"/>
</dbReference>
<dbReference type="Gene3D" id="3.40.50.200">
    <property type="entry name" value="Peptidase S8/S53 domain"/>
    <property type="match status" value="1"/>
</dbReference>
<dbReference type="PANTHER" id="PTHR43806">
    <property type="entry name" value="PEPTIDASE S8"/>
    <property type="match status" value="1"/>
</dbReference>
<evidence type="ECO:0000256" key="5">
    <source>
        <dbReference type="PIRSR" id="PIRSR615500-1"/>
    </source>
</evidence>